<evidence type="ECO:0008006" key="4">
    <source>
        <dbReference type="Google" id="ProtNLM"/>
    </source>
</evidence>
<evidence type="ECO:0000313" key="3">
    <source>
        <dbReference type="Proteomes" id="UP001501508"/>
    </source>
</evidence>
<dbReference type="PROSITE" id="PS51257">
    <property type="entry name" value="PROKAR_LIPOPROTEIN"/>
    <property type="match status" value="1"/>
</dbReference>
<feature type="signal peptide" evidence="1">
    <location>
        <begin position="1"/>
        <end position="21"/>
    </location>
</feature>
<dbReference type="RefSeq" id="WP_345029350.1">
    <property type="nucleotide sequence ID" value="NZ_BAABEY010000024.1"/>
</dbReference>
<protein>
    <recommendedName>
        <fullName evidence="4">Lipoprotein</fullName>
    </recommendedName>
</protein>
<feature type="chain" id="PRO_5047280139" description="Lipoprotein" evidence="1">
    <location>
        <begin position="22"/>
        <end position="154"/>
    </location>
</feature>
<proteinExistence type="predicted"/>
<evidence type="ECO:0000256" key="1">
    <source>
        <dbReference type="SAM" id="SignalP"/>
    </source>
</evidence>
<keyword evidence="3" id="KW-1185">Reference proteome</keyword>
<sequence>MRYFFTLQYVTLLTLLGGALAGCCTKKMCIGADNMDGIAFNNFDDAAELDTIVVKKYNKGSGMVTPIDSFVTLPVFSGAINPSQRVVLSQKMTDNFDYRIEIPGAGRIYDVTNFVVKKKGCNSGFLCNDTYRALESYRVNGKTMEGQWQVVLYR</sequence>
<name>A0ABP8M230_9BACT</name>
<keyword evidence="1" id="KW-0732">Signal</keyword>
<dbReference type="EMBL" id="BAABEY010000024">
    <property type="protein sequence ID" value="GAA4440308.1"/>
    <property type="molecule type" value="Genomic_DNA"/>
</dbReference>
<gene>
    <name evidence="2" type="ORF">GCM10023091_23760</name>
</gene>
<reference evidence="3" key="1">
    <citation type="journal article" date="2019" name="Int. J. Syst. Evol. Microbiol.">
        <title>The Global Catalogue of Microorganisms (GCM) 10K type strain sequencing project: providing services to taxonomists for standard genome sequencing and annotation.</title>
        <authorList>
            <consortium name="The Broad Institute Genomics Platform"/>
            <consortium name="The Broad Institute Genome Sequencing Center for Infectious Disease"/>
            <person name="Wu L."/>
            <person name="Ma J."/>
        </authorList>
    </citation>
    <scope>NUCLEOTIDE SEQUENCE [LARGE SCALE GENOMIC DNA]</scope>
    <source>
        <strain evidence="3">JCM 31920</strain>
    </source>
</reference>
<accession>A0ABP8M230</accession>
<organism evidence="2 3">
    <name type="scientific">Ravibacter arvi</name>
    <dbReference type="NCBI Taxonomy" id="2051041"/>
    <lineage>
        <taxon>Bacteria</taxon>
        <taxon>Pseudomonadati</taxon>
        <taxon>Bacteroidota</taxon>
        <taxon>Cytophagia</taxon>
        <taxon>Cytophagales</taxon>
        <taxon>Spirosomataceae</taxon>
        <taxon>Ravibacter</taxon>
    </lineage>
</organism>
<comment type="caution">
    <text evidence="2">The sequence shown here is derived from an EMBL/GenBank/DDBJ whole genome shotgun (WGS) entry which is preliminary data.</text>
</comment>
<evidence type="ECO:0000313" key="2">
    <source>
        <dbReference type="EMBL" id="GAA4440308.1"/>
    </source>
</evidence>
<dbReference type="Proteomes" id="UP001501508">
    <property type="component" value="Unassembled WGS sequence"/>
</dbReference>